<evidence type="ECO:0000256" key="9">
    <source>
        <dbReference type="ARBA" id="ARBA00022984"/>
    </source>
</evidence>
<feature type="domain" description="Penicillin-binding protein dimerisation" evidence="15">
    <location>
        <begin position="99"/>
        <end position="256"/>
    </location>
</feature>
<evidence type="ECO:0000256" key="5">
    <source>
        <dbReference type="ARBA" id="ARBA00022670"/>
    </source>
</evidence>
<dbReference type="GO" id="GO:0009002">
    <property type="term" value="F:serine-type D-Ala-D-Ala carboxypeptidase activity"/>
    <property type="evidence" value="ECO:0007669"/>
    <property type="project" value="InterPro"/>
</dbReference>
<keyword evidence="3" id="KW-1003">Cell membrane</keyword>
<evidence type="ECO:0000256" key="2">
    <source>
        <dbReference type="ARBA" id="ARBA00004236"/>
    </source>
</evidence>
<dbReference type="InterPro" id="IPR012338">
    <property type="entry name" value="Beta-lactam/transpept-like"/>
</dbReference>
<dbReference type="InterPro" id="IPR050515">
    <property type="entry name" value="Beta-lactam/transpept"/>
</dbReference>
<sequence length="629" mass="68942">MKNLFFEEISKYNPSKKFTVPKGGSTAPFDFEWLIANKNTGPKGYSVSSARKKWNAVFLLCLMLTIFLIYIVRAVNLQLINHDKYSILANNNKTRKSHIIAERGVIYDRNGIVLARNNPSFALELNLSFCSTEYICDQILTKVNSYLTEKIEKEKVLAEINSGKASVIIAQGLQRSDILEIEANLYQMPGVSVAVYPIRNYEFGPTFAHVLGYVGLDDKSVQPKVVGKSGIEAFYDETLSGIPGNTIIEVDSSGKNFVTIAREDALPGRNLVTFLDVDLQNKAHELLKIAVEEKKATAGAIVAQDPQTGGVLALVSYPSFDSNKLVEGLSTDEYNSMQEDKSFPFFNRVISAAYPPGSTFKMVTASAGLHEGTITPRTIVFDPGYLQVGSYIFKNWKEGGHGDVNLQRALQVSNDTYFYTVGGGFGDVKGVGIKSLAEWAKKFGYGSLTGIDMWGEVKGHMPDGTGRDWYLGDTYITSIGQGDVLATPLQVNNVTAYFANGGYLMKPRVVQGIQGVKEYETEILSQSLISKSEYETIREGMKMAVEPGGTGYPLFDFPIRHKGIELAGKTGTSEYIDSAGEDKTHAWFTVFGPYDNANIALTVFLEGGGSGSDDAGPIAKELLDVWFAE</sequence>
<evidence type="ECO:0000256" key="7">
    <source>
        <dbReference type="ARBA" id="ARBA00022801"/>
    </source>
</evidence>
<dbReference type="Proteomes" id="UP000179113">
    <property type="component" value="Unassembled WGS sequence"/>
</dbReference>
<dbReference type="PANTHER" id="PTHR30627:SF2">
    <property type="entry name" value="PEPTIDOGLYCAN D,D-TRANSPEPTIDASE MRDA"/>
    <property type="match status" value="1"/>
</dbReference>
<dbReference type="GO" id="GO:0006508">
    <property type="term" value="P:proteolysis"/>
    <property type="evidence" value="ECO:0007669"/>
    <property type="project" value="UniProtKB-KW"/>
</dbReference>
<keyword evidence="4" id="KW-0997">Cell inner membrane</keyword>
<dbReference type="Gene3D" id="3.90.1310.10">
    <property type="entry name" value="Penicillin-binding protein 2a (Domain 2)"/>
    <property type="match status" value="1"/>
</dbReference>
<keyword evidence="7" id="KW-0378">Hydrolase</keyword>
<feature type="domain" description="Penicillin-binding protein transpeptidase" evidence="14">
    <location>
        <begin position="299"/>
        <end position="623"/>
    </location>
</feature>
<comment type="caution">
    <text evidence="16">The sequence shown here is derived from an EMBL/GenBank/DDBJ whole genome shotgun (WGS) entry which is preliminary data.</text>
</comment>
<dbReference type="Pfam" id="PF03717">
    <property type="entry name" value="PBP_dimer"/>
    <property type="match status" value="1"/>
</dbReference>
<dbReference type="GO" id="GO:0071555">
    <property type="term" value="P:cell wall organization"/>
    <property type="evidence" value="ECO:0007669"/>
    <property type="project" value="UniProtKB-KW"/>
</dbReference>
<dbReference type="EMBL" id="MEWA01000006">
    <property type="protein sequence ID" value="OGC70418.1"/>
    <property type="molecule type" value="Genomic_DNA"/>
</dbReference>
<dbReference type="PANTHER" id="PTHR30627">
    <property type="entry name" value="PEPTIDOGLYCAN D,D-TRANSPEPTIDASE"/>
    <property type="match status" value="1"/>
</dbReference>
<dbReference type="GO" id="GO:0008360">
    <property type="term" value="P:regulation of cell shape"/>
    <property type="evidence" value="ECO:0007669"/>
    <property type="project" value="UniProtKB-KW"/>
</dbReference>
<evidence type="ECO:0000313" key="16">
    <source>
        <dbReference type="EMBL" id="OGC70418.1"/>
    </source>
</evidence>
<keyword evidence="11 13" id="KW-0472">Membrane</keyword>
<proteinExistence type="predicted"/>
<dbReference type="SUPFAM" id="SSF56601">
    <property type="entry name" value="beta-lactamase/transpeptidase-like"/>
    <property type="match status" value="1"/>
</dbReference>
<dbReference type="SUPFAM" id="SSF56519">
    <property type="entry name" value="Penicillin binding protein dimerisation domain"/>
    <property type="match status" value="1"/>
</dbReference>
<keyword evidence="5" id="KW-0645">Protease</keyword>
<dbReference type="GO" id="GO:0008658">
    <property type="term" value="F:penicillin binding"/>
    <property type="evidence" value="ECO:0007669"/>
    <property type="project" value="InterPro"/>
</dbReference>
<evidence type="ECO:0000256" key="13">
    <source>
        <dbReference type="SAM" id="Phobius"/>
    </source>
</evidence>
<evidence type="ECO:0000256" key="4">
    <source>
        <dbReference type="ARBA" id="ARBA00022519"/>
    </source>
</evidence>
<dbReference type="GO" id="GO:0071972">
    <property type="term" value="F:peptidoglycan L,D-transpeptidase activity"/>
    <property type="evidence" value="ECO:0007669"/>
    <property type="project" value="TreeGrafter"/>
</dbReference>
<feature type="transmembrane region" description="Helical" evidence="13">
    <location>
        <begin position="54"/>
        <end position="72"/>
    </location>
</feature>
<dbReference type="AlphaFoldDB" id="A0A1F4WM31"/>
<evidence type="ECO:0000256" key="12">
    <source>
        <dbReference type="ARBA" id="ARBA00023316"/>
    </source>
</evidence>
<keyword evidence="10 13" id="KW-1133">Transmembrane helix</keyword>
<reference evidence="16 17" key="1">
    <citation type="journal article" date="2016" name="Nat. Commun.">
        <title>Thousands of microbial genomes shed light on interconnected biogeochemical processes in an aquifer system.</title>
        <authorList>
            <person name="Anantharaman K."/>
            <person name="Brown C.T."/>
            <person name="Hug L.A."/>
            <person name="Sharon I."/>
            <person name="Castelle C.J."/>
            <person name="Probst A.J."/>
            <person name="Thomas B.C."/>
            <person name="Singh A."/>
            <person name="Wilkins M.J."/>
            <person name="Karaoz U."/>
            <person name="Brodie E.L."/>
            <person name="Williams K.H."/>
            <person name="Hubbard S.S."/>
            <person name="Banfield J.F."/>
        </authorList>
    </citation>
    <scope>NUCLEOTIDE SEQUENCE [LARGE SCALE GENOMIC DNA]</scope>
</reference>
<keyword evidence="6 13" id="KW-0812">Transmembrane</keyword>
<dbReference type="GO" id="GO:0005886">
    <property type="term" value="C:plasma membrane"/>
    <property type="evidence" value="ECO:0007669"/>
    <property type="project" value="UniProtKB-SubCell"/>
</dbReference>
<evidence type="ECO:0000259" key="14">
    <source>
        <dbReference type="Pfam" id="PF00905"/>
    </source>
</evidence>
<protein>
    <submittedName>
        <fullName evidence="16">Penicillin-binding protein 2</fullName>
    </submittedName>
</protein>
<accession>A0A1F4WM31</accession>
<name>A0A1F4WM31_UNCKA</name>
<evidence type="ECO:0000256" key="6">
    <source>
        <dbReference type="ARBA" id="ARBA00022692"/>
    </source>
</evidence>
<keyword evidence="9" id="KW-0573">Peptidoglycan synthesis</keyword>
<evidence type="ECO:0000256" key="8">
    <source>
        <dbReference type="ARBA" id="ARBA00022960"/>
    </source>
</evidence>
<comment type="subcellular location">
    <subcellularLocation>
        <location evidence="2">Cell membrane</location>
    </subcellularLocation>
    <subcellularLocation>
        <location evidence="1">Membrane</location>
        <topology evidence="1">Single-pass membrane protein</topology>
    </subcellularLocation>
</comment>
<dbReference type="Gene3D" id="3.40.710.10">
    <property type="entry name" value="DD-peptidase/beta-lactamase superfamily"/>
    <property type="match status" value="1"/>
</dbReference>
<organism evidence="16 17">
    <name type="scientific">candidate division WWE3 bacterium RIFOXYC1_FULL_39_7</name>
    <dbReference type="NCBI Taxonomy" id="1802643"/>
    <lineage>
        <taxon>Bacteria</taxon>
        <taxon>Katanobacteria</taxon>
    </lineage>
</organism>
<dbReference type="NCBIfam" id="TIGR03423">
    <property type="entry name" value="pbp2_mrdA"/>
    <property type="match status" value="1"/>
</dbReference>
<dbReference type="Pfam" id="PF00905">
    <property type="entry name" value="Transpeptidase"/>
    <property type="match status" value="1"/>
</dbReference>
<evidence type="ECO:0000256" key="10">
    <source>
        <dbReference type="ARBA" id="ARBA00022989"/>
    </source>
</evidence>
<evidence type="ECO:0000259" key="15">
    <source>
        <dbReference type="Pfam" id="PF03717"/>
    </source>
</evidence>
<dbReference type="InterPro" id="IPR036138">
    <property type="entry name" value="PBP_dimer_sf"/>
</dbReference>
<evidence type="ECO:0000313" key="17">
    <source>
        <dbReference type="Proteomes" id="UP000179113"/>
    </source>
</evidence>
<dbReference type="GO" id="GO:0009252">
    <property type="term" value="P:peptidoglycan biosynthetic process"/>
    <property type="evidence" value="ECO:0007669"/>
    <property type="project" value="UniProtKB-KW"/>
</dbReference>
<keyword evidence="8" id="KW-0133">Cell shape</keyword>
<keyword evidence="12" id="KW-0961">Cell wall biogenesis/degradation</keyword>
<dbReference type="InterPro" id="IPR017790">
    <property type="entry name" value="Penicillin-binding_protein_2"/>
</dbReference>
<dbReference type="InterPro" id="IPR001460">
    <property type="entry name" value="PCN-bd_Tpept"/>
</dbReference>
<dbReference type="InterPro" id="IPR005311">
    <property type="entry name" value="PBP_dimer"/>
</dbReference>
<evidence type="ECO:0000256" key="3">
    <source>
        <dbReference type="ARBA" id="ARBA00022475"/>
    </source>
</evidence>
<evidence type="ECO:0000256" key="1">
    <source>
        <dbReference type="ARBA" id="ARBA00004167"/>
    </source>
</evidence>
<evidence type="ECO:0000256" key="11">
    <source>
        <dbReference type="ARBA" id="ARBA00023136"/>
    </source>
</evidence>
<gene>
    <name evidence="16" type="ORF">A2415_01300</name>
</gene>